<gene>
    <name evidence="9" type="primary">LOC100207967</name>
</gene>
<dbReference type="InterPro" id="IPR004979">
    <property type="entry name" value="TF_AP2"/>
</dbReference>
<evidence type="ECO:0000256" key="1">
    <source>
        <dbReference type="ARBA" id="ARBA00004123"/>
    </source>
</evidence>
<protein>
    <submittedName>
        <fullName evidence="9">Transcription factor aptf-4 isoform X2</fullName>
    </submittedName>
</protein>
<evidence type="ECO:0000256" key="5">
    <source>
        <dbReference type="ARBA" id="ARBA00023163"/>
    </source>
</evidence>
<evidence type="ECO:0000313" key="8">
    <source>
        <dbReference type="Proteomes" id="UP001652625"/>
    </source>
</evidence>
<proteinExistence type="inferred from homology"/>
<dbReference type="Proteomes" id="UP001652625">
    <property type="component" value="Chromosome 03"/>
</dbReference>
<dbReference type="PANTHER" id="PTHR10812:SF16">
    <property type="entry name" value="TRANSCRIPTION FACTOR AP-2 C-TERMINAL DOMAIN-CONTAINING PROTEIN-RELATED"/>
    <property type="match status" value="1"/>
</dbReference>
<comment type="subcellular location">
    <subcellularLocation>
        <location evidence="1">Nucleus</location>
    </subcellularLocation>
</comment>
<evidence type="ECO:0000256" key="2">
    <source>
        <dbReference type="ARBA" id="ARBA00007770"/>
    </source>
</evidence>
<evidence type="ECO:0000256" key="3">
    <source>
        <dbReference type="ARBA" id="ARBA00023015"/>
    </source>
</evidence>
<dbReference type="Pfam" id="PF03299">
    <property type="entry name" value="TF_AP-2"/>
    <property type="match status" value="1"/>
</dbReference>
<evidence type="ECO:0000313" key="9">
    <source>
        <dbReference type="RefSeq" id="XP_065649375.1"/>
    </source>
</evidence>
<reference evidence="9" key="1">
    <citation type="submission" date="2025-08" db="UniProtKB">
        <authorList>
            <consortium name="RefSeq"/>
        </authorList>
    </citation>
    <scope>IDENTIFICATION</scope>
</reference>
<evidence type="ECO:0000259" key="7">
    <source>
        <dbReference type="Pfam" id="PF03299"/>
    </source>
</evidence>
<dbReference type="GeneID" id="100207967"/>
<keyword evidence="6" id="KW-0539">Nucleus</keyword>
<dbReference type="InterPro" id="IPR013854">
    <property type="entry name" value="TF_AP2_C"/>
</dbReference>
<feature type="domain" description="Transcription factor AP-2 C-terminal" evidence="7">
    <location>
        <begin position="139"/>
        <end position="317"/>
    </location>
</feature>
<organism evidence="8 9">
    <name type="scientific">Hydra vulgaris</name>
    <name type="common">Hydra</name>
    <name type="synonym">Hydra attenuata</name>
    <dbReference type="NCBI Taxonomy" id="6087"/>
    <lineage>
        <taxon>Eukaryota</taxon>
        <taxon>Metazoa</taxon>
        <taxon>Cnidaria</taxon>
        <taxon>Hydrozoa</taxon>
        <taxon>Hydroidolina</taxon>
        <taxon>Anthoathecata</taxon>
        <taxon>Aplanulata</taxon>
        <taxon>Hydridae</taxon>
        <taxon>Hydra</taxon>
    </lineage>
</organism>
<name>A0ABM4BK09_HYDVU</name>
<keyword evidence="5" id="KW-0804">Transcription</keyword>
<keyword evidence="4" id="KW-0238">DNA-binding</keyword>
<dbReference type="RefSeq" id="XP_065649375.1">
    <property type="nucleotide sequence ID" value="XM_065793303.1"/>
</dbReference>
<comment type="similarity">
    <text evidence="2">Belongs to the AP-2 family.</text>
</comment>
<keyword evidence="3" id="KW-0805">Transcription regulation</keyword>
<keyword evidence="8" id="KW-1185">Reference proteome</keyword>
<evidence type="ECO:0000256" key="4">
    <source>
        <dbReference type="ARBA" id="ARBA00023125"/>
    </source>
</evidence>
<sequence length="327" mass="38107">MSFLNVLVTNPERAEELRNAWKKLSYKLLTQSLPSSPLSTPDSIDFELVTPSKNVRYLKNKSILRKLCKTPLCFEKSCLCHIRYFEEITKHQENIYKKQLSIECVLESTKSSLVRKRKLISDKKLSLKKNKPNKEEVACQVHGILSLPGCRDPRYKITSNELCRRANQPECLTKVDMISYVRLAKNSARVLLQKHNIKTNQHNQRSEHTVLSKMCEEECLTLAKGISDINYKYFPASWFAFKSIEEIMDNNSLYNTRKEALVDREKDNQVTKCVLLDIYFGLEKRKNDKEMSVFNLVSHSFGHPNLQNHILFLLSYLDEELRILRTA</sequence>
<dbReference type="PANTHER" id="PTHR10812">
    <property type="entry name" value="TRANSCRIPTION FACTOR AP-2"/>
    <property type="match status" value="1"/>
</dbReference>
<accession>A0ABM4BK09</accession>
<evidence type="ECO:0000256" key="6">
    <source>
        <dbReference type="ARBA" id="ARBA00023242"/>
    </source>
</evidence>